<name>A0ABU6X4A6_9FABA</name>
<comment type="caution">
    <text evidence="2">The sequence shown here is derived from an EMBL/GenBank/DDBJ whole genome shotgun (WGS) entry which is preliminary data.</text>
</comment>
<keyword evidence="3" id="KW-1185">Reference proteome</keyword>
<accession>A0ABU6X4A6</accession>
<dbReference type="EMBL" id="JASCZI010211488">
    <property type="protein sequence ID" value="MED6192960.1"/>
    <property type="molecule type" value="Genomic_DNA"/>
</dbReference>
<evidence type="ECO:0000313" key="3">
    <source>
        <dbReference type="Proteomes" id="UP001341840"/>
    </source>
</evidence>
<keyword evidence="1" id="KW-0472">Membrane</keyword>
<gene>
    <name evidence="2" type="ORF">PIB30_014745</name>
</gene>
<proteinExistence type="predicted"/>
<reference evidence="2 3" key="1">
    <citation type="journal article" date="2023" name="Plants (Basel)">
        <title>Bridging the Gap: Combining Genomics and Transcriptomics Approaches to Understand Stylosanthes scabra, an Orphan Legume from the Brazilian Caatinga.</title>
        <authorList>
            <person name="Ferreira-Neto J.R.C."/>
            <person name="da Silva M.D."/>
            <person name="Binneck E."/>
            <person name="de Melo N.F."/>
            <person name="da Silva R.H."/>
            <person name="de Melo A.L.T.M."/>
            <person name="Pandolfi V."/>
            <person name="Bustamante F.O."/>
            <person name="Brasileiro-Vidal A.C."/>
            <person name="Benko-Iseppon A.M."/>
        </authorList>
    </citation>
    <scope>NUCLEOTIDE SEQUENCE [LARGE SCALE GENOMIC DNA]</scope>
    <source>
        <tissue evidence="2">Leaves</tissue>
    </source>
</reference>
<keyword evidence="1" id="KW-0812">Transmembrane</keyword>
<protein>
    <submittedName>
        <fullName evidence="2">Uncharacterized protein</fullName>
    </submittedName>
</protein>
<organism evidence="2 3">
    <name type="scientific">Stylosanthes scabra</name>
    <dbReference type="NCBI Taxonomy" id="79078"/>
    <lineage>
        <taxon>Eukaryota</taxon>
        <taxon>Viridiplantae</taxon>
        <taxon>Streptophyta</taxon>
        <taxon>Embryophyta</taxon>
        <taxon>Tracheophyta</taxon>
        <taxon>Spermatophyta</taxon>
        <taxon>Magnoliopsida</taxon>
        <taxon>eudicotyledons</taxon>
        <taxon>Gunneridae</taxon>
        <taxon>Pentapetalae</taxon>
        <taxon>rosids</taxon>
        <taxon>fabids</taxon>
        <taxon>Fabales</taxon>
        <taxon>Fabaceae</taxon>
        <taxon>Papilionoideae</taxon>
        <taxon>50 kb inversion clade</taxon>
        <taxon>dalbergioids sensu lato</taxon>
        <taxon>Dalbergieae</taxon>
        <taxon>Pterocarpus clade</taxon>
        <taxon>Stylosanthes</taxon>
    </lineage>
</organism>
<keyword evidence="1" id="KW-1133">Transmembrane helix</keyword>
<evidence type="ECO:0000256" key="1">
    <source>
        <dbReference type="SAM" id="Phobius"/>
    </source>
</evidence>
<sequence>MTALFELIFRLFIDALVRQRPYHPLRLAVTSSKSPATLPETAARAPTRRQKIPVRHLFLLEVDSAAIFLLVFRPILTLWFVTAATAAFLSPLRVQRAPTRRQRPPDAPPEDCLLVTCSFSPDVAAVIGSFNLSASQIQPRIGASRSERPAS</sequence>
<feature type="transmembrane region" description="Helical" evidence="1">
    <location>
        <begin position="78"/>
        <end position="94"/>
    </location>
</feature>
<evidence type="ECO:0000313" key="2">
    <source>
        <dbReference type="EMBL" id="MED6192960.1"/>
    </source>
</evidence>
<dbReference type="Proteomes" id="UP001341840">
    <property type="component" value="Unassembled WGS sequence"/>
</dbReference>